<proteinExistence type="predicted"/>
<dbReference type="Proteomes" id="UP000184440">
    <property type="component" value="Unassembled WGS sequence"/>
</dbReference>
<evidence type="ECO:0000313" key="3">
    <source>
        <dbReference type="EMBL" id="SHN15041.1"/>
    </source>
</evidence>
<reference evidence="3 4" key="1">
    <citation type="submission" date="2016-11" db="EMBL/GenBank/DDBJ databases">
        <authorList>
            <person name="Jaros S."/>
            <person name="Januszkiewicz K."/>
            <person name="Wedrychowicz H."/>
        </authorList>
    </citation>
    <scope>NUCLEOTIDE SEQUENCE [LARGE SCALE GENOMIC DNA]</scope>
    <source>
        <strain evidence="3 4">DSM 46144</strain>
    </source>
</reference>
<dbReference type="GO" id="GO:0005737">
    <property type="term" value="C:cytoplasm"/>
    <property type="evidence" value="ECO:0007669"/>
    <property type="project" value="TreeGrafter"/>
</dbReference>
<dbReference type="STRING" id="134849.SAMN05443668_103244"/>
<evidence type="ECO:0000259" key="2">
    <source>
        <dbReference type="Pfam" id="PF04909"/>
    </source>
</evidence>
<dbReference type="GO" id="GO:0019748">
    <property type="term" value="P:secondary metabolic process"/>
    <property type="evidence" value="ECO:0007669"/>
    <property type="project" value="TreeGrafter"/>
</dbReference>
<keyword evidence="1" id="KW-0456">Lyase</keyword>
<sequence>MVALDVHAHHLPAVLGERFTALSGRPYPLRHSEDQSRRLADLDRAGVDQQILGLGAVQPYWSDARAAIDGARFANDLYARTVAAHADRFRAFGAVPLPHPDAAVEEAIRCLDDLGFAGIGLGCSADGVPLDDPRFDPFWAEMDARSAVVYLHPGVANSLGVGVLEYPMLLGPVFGSPAEQAIAVTRLALTGALTRFPRIRVLVCGMGGNLLVARAKLAESLERGAAHGSQFDAPAVLAALDSLWFDTSSIDPVLTLAARQADAVDRLVFGSDTPWGSATRVVTAMRELLAPDEVDAVLARGADLVGKKVS</sequence>
<accession>A0A1M7PDK0</accession>
<name>A0A1M7PDK0_9ACTN</name>
<dbReference type="InterPro" id="IPR006680">
    <property type="entry name" value="Amidohydro-rel"/>
</dbReference>
<dbReference type="Gene3D" id="3.20.20.140">
    <property type="entry name" value="Metal-dependent hydrolases"/>
    <property type="match status" value="1"/>
</dbReference>
<dbReference type="PANTHER" id="PTHR21240:SF28">
    <property type="entry name" value="ISO-OROTATE DECARBOXYLASE (EUROFUNG)"/>
    <property type="match status" value="1"/>
</dbReference>
<dbReference type="GO" id="GO:0016787">
    <property type="term" value="F:hydrolase activity"/>
    <property type="evidence" value="ECO:0007669"/>
    <property type="project" value="InterPro"/>
</dbReference>
<evidence type="ECO:0000256" key="1">
    <source>
        <dbReference type="ARBA" id="ARBA00023239"/>
    </source>
</evidence>
<gene>
    <name evidence="3" type="ORF">SAMN05443668_103244</name>
</gene>
<dbReference type="GO" id="GO:0016831">
    <property type="term" value="F:carboxy-lyase activity"/>
    <property type="evidence" value="ECO:0007669"/>
    <property type="project" value="InterPro"/>
</dbReference>
<dbReference type="InterPro" id="IPR032465">
    <property type="entry name" value="ACMSD"/>
</dbReference>
<dbReference type="PANTHER" id="PTHR21240">
    <property type="entry name" value="2-AMINO-3-CARBOXYLMUCONATE-6-SEMIALDEHYDE DECARBOXYLASE"/>
    <property type="match status" value="1"/>
</dbReference>
<dbReference type="AlphaFoldDB" id="A0A1M7PDK0"/>
<evidence type="ECO:0000313" key="4">
    <source>
        <dbReference type="Proteomes" id="UP000184440"/>
    </source>
</evidence>
<dbReference type="InterPro" id="IPR032466">
    <property type="entry name" value="Metal_Hydrolase"/>
</dbReference>
<dbReference type="Pfam" id="PF04909">
    <property type="entry name" value="Amidohydro_2"/>
    <property type="match status" value="1"/>
</dbReference>
<dbReference type="EMBL" id="FRCS01000003">
    <property type="protein sequence ID" value="SHN15041.1"/>
    <property type="molecule type" value="Genomic_DNA"/>
</dbReference>
<dbReference type="SUPFAM" id="SSF51556">
    <property type="entry name" value="Metallo-dependent hydrolases"/>
    <property type="match status" value="1"/>
</dbReference>
<organism evidence="3 4">
    <name type="scientific">Cryptosporangium aurantiacum</name>
    <dbReference type="NCBI Taxonomy" id="134849"/>
    <lineage>
        <taxon>Bacteria</taxon>
        <taxon>Bacillati</taxon>
        <taxon>Actinomycetota</taxon>
        <taxon>Actinomycetes</taxon>
        <taxon>Cryptosporangiales</taxon>
        <taxon>Cryptosporangiaceae</taxon>
        <taxon>Cryptosporangium</taxon>
    </lineage>
</organism>
<feature type="domain" description="Amidohydrolase-related" evidence="2">
    <location>
        <begin position="5"/>
        <end position="276"/>
    </location>
</feature>
<keyword evidence="4" id="KW-1185">Reference proteome</keyword>
<protein>
    <submittedName>
        <fullName evidence="3">Aminocarboxymuconate-semialdehyde decarboxylase</fullName>
    </submittedName>
</protein>